<feature type="non-terminal residue" evidence="2">
    <location>
        <position position="360"/>
    </location>
</feature>
<organism evidence="2 3">
    <name type="scientific">Cinchona calisaya</name>
    <dbReference type="NCBI Taxonomy" id="153742"/>
    <lineage>
        <taxon>Eukaryota</taxon>
        <taxon>Viridiplantae</taxon>
        <taxon>Streptophyta</taxon>
        <taxon>Embryophyta</taxon>
        <taxon>Tracheophyta</taxon>
        <taxon>Spermatophyta</taxon>
        <taxon>Magnoliopsida</taxon>
        <taxon>eudicotyledons</taxon>
        <taxon>Gunneridae</taxon>
        <taxon>Pentapetalae</taxon>
        <taxon>asterids</taxon>
        <taxon>lamiids</taxon>
        <taxon>Gentianales</taxon>
        <taxon>Rubiaceae</taxon>
        <taxon>Cinchonoideae</taxon>
        <taxon>Cinchoneae</taxon>
        <taxon>Cinchona</taxon>
    </lineage>
</organism>
<reference evidence="2 3" key="1">
    <citation type="submission" date="2024-11" db="EMBL/GenBank/DDBJ databases">
        <title>A near-complete genome assembly of Cinchona calisaya.</title>
        <authorList>
            <person name="Lian D.C."/>
            <person name="Zhao X.W."/>
            <person name="Wei L."/>
        </authorList>
    </citation>
    <scope>NUCLEOTIDE SEQUENCE [LARGE SCALE GENOMIC DNA]</scope>
    <source>
        <tissue evidence="2">Nenye</tissue>
    </source>
</reference>
<proteinExistence type="predicted"/>
<feature type="region of interest" description="Disordered" evidence="1">
    <location>
        <begin position="112"/>
        <end position="132"/>
    </location>
</feature>
<accession>A0ABD2ZJM9</accession>
<gene>
    <name evidence="2" type="ORF">ACH5RR_017806</name>
</gene>
<feature type="compositionally biased region" description="Basic and acidic residues" evidence="1">
    <location>
        <begin position="29"/>
        <end position="52"/>
    </location>
</feature>
<evidence type="ECO:0000313" key="3">
    <source>
        <dbReference type="Proteomes" id="UP001630127"/>
    </source>
</evidence>
<dbReference type="EMBL" id="JBJUIK010000008">
    <property type="protein sequence ID" value="KAL3519657.1"/>
    <property type="molecule type" value="Genomic_DNA"/>
</dbReference>
<protein>
    <submittedName>
        <fullName evidence="2">Uncharacterized protein</fullName>
    </submittedName>
</protein>
<feature type="compositionally biased region" description="Basic and acidic residues" evidence="1">
    <location>
        <begin position="253"/>
        <end position="262"/>
    </location>
</feature>
<feature type="compositionally biased region" description="Acidic residues" evidence="1">
    <location>
        <begin position="9"/>
        <end position="26"/>
    </location>
</feature>
<evidence type="ECO:0000256" key="1">
    <source>
        <dbReference type="SAM" id="MobiDB-lite"/>
    </source>
</evidence>
<sequence>MGSNFEDYNSSDDYDDYNMEENEDSVSDNSHKSDCGKDSNYEIGENDNKYDENMDGTTEWIGVENKREDQEKRAANENSKQIERIGFGDDSDSNFDDYAAPNLDFEFESLRGLNKDNSNKPPNFNPKTDYENPPLQFFGNEVMKESKCYLTKSQTYRAKRHALKLIKGNKGDQYSKRPKYIKEIERSNPGSTIIMKLVDECSDEGNVQSLVSTQQDDNMVQRLGEVVGLGEGKRYGGSKKKALSQKRRKKQKLSNEHNKGDGKNIIGSALVPKSNFYEVFGIQKPAAIHNDQLGQSKQRRRRPGFCGAIVVVKVKDQMGGCGGDGGGGGGGGGGGKGFRWWIFVAAMEVSDGWIFLDAME</sequence>
<feature type="region of interest" description="Disordered" evidence="1">
    <location>
        <begin position="234"/>
        <end position="265"/>
    </location>
</feature>
<feature type="compositionally biased region" description="Basic and acidic residues" evidence="1">
    <location>
        <begin position="64"/>
        <end position="87"/>
    </location>
</feature>
<keyword evidence="3" id="KW-1185">Reference proteome</keyword>
<dbReference type="Proteomes" id="UP001630127">
    <property type="component" value="Unassembled WGS sequence"/>
</dbReference>
<dbReference type="AlphaFoldDB" id="A0ABD2ZJM9"/>
<evidence type="ECO:0000313" key="2">
    <source>
        <dbReference type="EMBL" id="KAL3519657.1"/>
    </source>
</evidence>
<feature type="compositionally biased region" description="Basic residues" evidence="1">
    <location>
        <begin position="236"/>
        <end position="252"/>
    </location>
</feature>
<comment type="caution">
    <text evidence="2">The sequence shown here is derived from an EMBL/GenBank/DDBJ whole genome shotgun (WGS) entry which is preliminary data.</text>
</comment>
<feature type="region of interest" description="Disordered" evidence="1">
    <location>
        <begin position="1"/>
        <end position="93"/>
    </location>
</feature>
<name>A0ABD2ZJM9_9GENT</name>